<dbReference type="CDD" id="cd00190">
    <property type="entry name" value="Tryp_SPc"/>
    <property type="match status" value="1"/>
</dbReference>
<accession>A0A4C1X9R7</accession>
<dbReference type="InterPro" id="IPR009003">
    <property type="entry name" value="Peptidase_S1_PA"/>
</dbReference>
<gene>
    <name evidence="3" type="ORF">EVAR_97813_1</name>
</gene>
<dbReference type="PRINTS" id="PR00722">
    <property type="entry name" value="CHYMOTRYPSIN"/>
</dbReference>
<feature type="compositionally biased region" description="Polar residues" evidence="1">
    <location>
        <begin position="500"/>
        <end position="509"/>
    </location>
</feature>
<evidence type="ECO:0000256" key="1">
    <source>
        <dbReference type="SAM" id="MobiDB-lite"/>
    </source>
</evidence>
<dbReference type="InterPro" id="IPR043504">
    <property type="entry name" value="Peptidase_S1_PA_chymotrypsin"/>
</dbReference>
<evidence type="ECO:0000259" key="2">
    <source>
        <dbReference type="PROSITE" id="PS50240"/>
    </source>
</evidence>
<feature type="region of interest" description="Disordered" evidence="1">
    <location>
        <begin position="500"/>
        <end position="521"/>
    </location>
</feature>
<protein>
    <submittedName>
        <fullName evidence="3">Clotting factor B</fullName>
    </submittedName>
</protein>
<dbReference type="GO" id="GO:0004252">
    <property type="term" value="F:serine-type endopeptidase activity"/>
    <property type="evidence" value="ECO:0007669"/>
    <property type="project" value="InterPro"/>
</dbReference>
<evidence type="ECO:0000313" key="3">
    <source>
        <dbReference type="EMBL" id="GBP60558.1"/>
    </source>
</evidence>
<dbReference type="OrthoDB" id="546450at2759"/>
<dbReference type="Proteomes" id="UP000299102">
    <property type="component" value="Unassembled WGS sequence"/>
</dbReference>
<dbReference type="InterPro" id="IPR001254">
    <property type="entry name" value="Trypsin_dom"/>
</dbReference>
<dbReference type="Gene3D" id="2.40.10.10">
    <property type="entry name" value="Trypsin-like serine proteases"/>
    <property type="match status" value="3"/>
</dbReference>
<name>A0A4C1X9R7_EUMVA</name>
<dbReference type="InterPro" id="IPR001314">
    <property type="entry name" value="Peptidase_S1A"/>
</dbReference>
<keyword evidence="4" id="KW-1185">Reference proteome</keyword>
<dbReference type="PROSITE" id="PS50240">
    <property type="entry name" value="TRYPSIN_DOM"/>
    <property type="match status" value="1"/>
</dbReference>
<dbReference type="AlphaFoldDB" id="A0A4C1X9R7"/>
<comment type="caution">
    <text evidence="3">The sequence shown here is derived from an EMBL/GenBank/DDBJ whole genome shotgun (WGS) entry which is preliminary data.</text>
</comment>
<dbReference type="STRING" id="151549.A0A4C1X9R7"/>
<reference evidence="3 4" key="1">
    <citation type="journal article" date="2019" name="Commun. Biol.">
        <title>The bagworm genome reveals a unique fibroin gene that provides high tensile strength.</title>
        <authorList>
            <person name="Kono N."/>
            <person name="Nakamura H."/>
            <person name="Ohtoshi R."/>
            <person name="Tomita M."/>
            <person name="Numata K."/>
            <person name="Arakawa K."/>
        </authorList>
    </citation>
    <scope>NUCLEOTIDE SEQUENCE [LARGE SCALE GENOMIC DNA]</scope>
</reference>
<feature type="domain" description="Peptidase S1" evidence="2">
    <location>
        <begin position="111"/>
        <end position="423"/>
    </location>
</feature>
<sequence>MQICYFKGLEPVVCCFDDAPSAATPIPPGAAAVTTEKDPVSYDYEYTNNNEPSDGCEPIPARLTSARTGSKAWDKCIEYQHKYVYPCEKRLALGDGKERMNYCGHDPDELHAGGIIKAGQFPHMVLLGFGNDTRTTRWLCGGTIISEKFVLSAGRCFKILQSSEEVKYIRTAMLKRSELLDPKRIYRVARILVHPEYHPPKKYNDIGLLESHTEMLLDRFAMPACLPVSDTYNGTRALAIGFGPLGHPEKVANSLRKRNQVVSEIVTCLGQVLECGELDLVKLYSKDLPCAEERQLAAGVRREGHTGTRPRNHQDHIRSRHRAYRAICCKFSTEDCSKMYPPTPLFEKGFQESSQLCYGDKTKARDTCQGNTGGPLQIANEHVHCMYTIIGIISYGIRCGIVGMPWIYTRVVNYVPWIESTTDEPPVSLNEVQTLLKSLKTKKAPGLDATSNKAIKCCSMPRLVAICNACLRNFYFSPVWKEVEVIGIYKPGETSRLPYQLQTDQTSKRSGFGQRSRKKRKRVSLLPDDNLYQDGSDTERVRMTMNTKMLVIVRNDQCRSKDLPVHSLRCSNNPHCTKHILHYPIADVIDHELITNFIVVKANWIRDDANDTTLVNPAPLQKNFRHRGVINALPNDLTGR</sequence>
<dbReference type="InterPro" id="IPR051333">
    <property type="entry name" value="CLIP_Serine_Protease"/>
</dbReference>
<proteinExistence type="predicted"/>
<dbReference type="GO" id="GO:0006508">
    <property type="term" value="P:proteolysis"/>
    <property type="evidence" value="ECO:0007669"/>
    <property type="project" value="InterPro"/>
</dbReference>
<dbReference type="PANTHER" id="PTHR24260">
    <property type="match status" value="1"/>
</dbReference>
<dbReference type="SMART" id="SM00020">
    <property type="entry name" value="Tryp_SPc"/>
    <property type="match status" value="1"/>
</dbReference>
<evidence type="ECO:0000313" key="4">
    <source>
        <dbReference type="Proteomes" id="UP000299102"/>
    </source>
</evidence>
<dbReference type="SUPFAM" id="SSF50494">
    <property type="entry name" value="Trypsin-like serine proteases"/>
    <property type="match status" value="1"/>
</dbReference>
<dbReference type="PANTHER" id="PTHR24260:SF147">
    <property type="entry name" value="EG:BACR7A4.3 PROTEIN-RELATED"/>
    <property type="match status" value="1"/>
</dbReference>
<dbReference type="EMBL" id="BGZK01000790">
    <property type="protein sequence ID" value="GBP60558.1"/>
    <property type="molecule type" value="Genomic_DNA"/>
</dbReference>
<organism evidence="3 4">
    <name type="scientific">Eumeta variegata</name>
    <name type="common">Bagworm moth</name>
    <name type="synonym">Eumeta japonica</name>
    <dbReference type="NCBI Taxonomy" id="151549"/>
    <lineage>
        <taxon>Eukaryota</taxon>
        <taxon>Metazoa</taxon>
        <taxon>Ecdysozoa</taxon>
        <taxon>Arthropoda</taxon>
        <taxon>Hexapoda</taxon>
        <taxon>Insecta</taxon>
        <taxon>Pterygota</taxon>
        <taxon>Neoptera</taxon>
        <taxon>Endopterygota</taxon>
        <taxon>Lepidoptera</taxon>
        <taxon>Glossata</taxon>
        <taxon>Ditrysia</taxon>
        <taxon>Tineoidea</taxon>
        <taxon>Psychidae</taxon>
        <taxon>Oiketicinae</taxon>
        <taxon>Eumeta</taxon>
    </lineage>
</organism>
<dbReference type="Pfam" id="PF00089">
    <property type="entry name" value="Trypsin"/>
    <property type="match status" value="2"/>
</dbReference>